<dbReference type="eggNOG" id="COG0515">
    <property type="taxonomic scope" value="Bacteria"/>
</dbReference>
<keyword evidence="2 12" id="KW-0723">Serine/threonine-protein kinase</keyword>
<evidence type="ECO:0000256" key="5">
    <source>
        <dbReference type="ARBA" id="ARBA00022777"/>
    </source>
</evidence>
<keyword evidence="6 9" id="KW-0067">ATP-binding</keyword>
<dbReference type="OrthoDB" id="502205at2"/>
<evidence type="ECO:0000256" key="6">
    <source>
        <dbReference type="ARBA" id="ARBA00022840"/>
    </source>
</evidence>
<dbReference type="HOGENOM" id="CLU_000288_135_7_3"/>
<evidence type="ECO:0000256" key="2">
    <source>
        <dbReference type="ARBA" id="ARBA00022527"/>
    </source>
</evidence>
<evidence type="ECO:0000259" key="11">
    <source>
        <dbReference type="PROSITE" id="PS50011"/>
    </source>
</evidence>
<evidence type="ECO:0000256" key="7">
    <source>
        <dbReference type="ARBA" id="ARBA00047899"/>
    </source>
</evidence>
<dbReference type="STRING" id="329726.AM1_5783"/>
<evidence type="ECO:0000313" key="13">
    <source>
        <dbReference type="Proteomes" id="UP000000268"/>
    </source>
</evidence>
<proteinExistence type="predicted"/>
<dbReference type="EC" id="2.7.11.1" evidence="1"/>
<feature type="domain" description="Protein kinase" evidence="11">
    <location>
        <begin position="16"/>
        <end position="273"/>
    </location>
</feature>
<dbReference type="SUPFAM" id="SSF56112">
    <property type="entry name" value="Protein kinase-like (PK-like)"/>
    <property type="match status" value="1"/>
</dbReference>
<dbReference type="InterPro" id="IPR000719">
    <property type="entry name" value="Prot_kinase_dom"/>
</dbReference>
<evidence type="ECO:0000256" key="1">
    <source>
        <dbReference type="ARBA" id="ARBA00012513"/>
    </source>
</evidence>
<dbReference type="PROSITE" id="PS00107">
    <property type="entry name" value="PROTEIN_KINASE_ATP"/>
    <property type="match status" value="1"/>
</dbReference>
<gene>
    <name evidence="12" type="ordered locus">AM1_5783</name>
</gene>
<evidence type="ECO:0000256" key="8">
    <source>
        <dbReference type="ARBA" id="ARBA00048679"/>
    </source>
</evidence>
<keyword evidence="10" id="KW-0812">Transmembrane</keyword>
<dbReference type="Pfam" id="PF00069">
    <property type="entry name" value="Pkinase"/>
    <property type="match status" value="1"/>
</dbReference>
<dbReference type="Proteomes" id="UP000000268">
    <property type="component" value="Chromosome"/>
</dbReference>
<keyword evidence="10" id="KW-0472">Membrane</keyword>
<feature type="transmembrane region" description="Helical" evidence="10">
    <location>
        <begin position="315"/>
        <end position="333"/>
    </location>
</feature>
<keyword evidence="5 12" id="KW-0418">Kinase</keyword>
<dbReference type="InterPro" id="IPR017441">
    <property type="entry name" value="Protein_kinase_ATP_BS"/>
</dbReference>
<feature type="binding site" evidence="9">
    <location>
        <position position="45"/>
    </location>
    <ligand>
        <name>ATP</name>
        <dbReference type="ChEBI" id="CHEBI:30616"/>
    </ligand>
</feature>
<evidence type="ECO:0000256" key="9">
    <source>
        <dbReference type="PROSITE-ProRule" id="PRU10141"/>
    </source>
</evidence>
<dbReference type="InterPro" id="IPR011009">
    <property type="entry name" value="Kinase-like_dom_sf"/>
</dbReference>
<accession>B0BZI3</accession>
<sequence length="459" mass="52116">MELLLHQSGEHIAQRYEILDVLGQGGSGITYRAKDRLTDRQVALKVLKLRQAESWKKIELFEREAQILSQLDHPAIPRYLDYFQVDLPEDRQFYIVQNLAEGTSLADLVHEGWRASEEEAKQIAEQVLEILTYLHSLPSPVIHRDIKPRNLIQQDNQQIVLVDFGAVQVSEYGSETYGSTVVGTYGYMAPEQFRGKATPVTDLYELAGTLLFLLTRRPPTALPEHHFKIDFRDEIEVSTAFANWLEMVLAPMPEDRFESAAEALAVLKGEKAIEDCKSGMVRQPTGSRVKLERKGDGMIIDVPITWLSLDDLIKALLSVVLLVAGSSILWLPFSPEVSAIANHNIAAFIICIFCAFPFVGTGVVFGVDLIFRMRRFHLEINRTDFKLRWSLLGIKYQTSGRTPDIDQVAWIIKRLPWQDTTKVCQIRTGLKTYQFSGDLDNLENEWLIAELQDFLKLAA</sequence>
<organism evidence="12 13">
    <name type="scientific">Acaryochloris marina (strain MBIC 11017)</name>
    <dbReference type="NCBI Taxonomy" id="329726"/>
    <lineage>
        <taxon>Bacteria</taxon>
        <taxon>Bacillati</taxon>
        <taxon>Cyanobacteriota</taxon>
        <taxon>Cyanophyceae</taxon>
        <taxon>Acaryochloridales</taxon>
        <taxon>Acaryochloridaceae</taxon>
        <taxon>Acaryochloris</taxon>
    </lineage>
</organism>
<dbReference type="RefSeq" id="WP_012165942.1">
    <property type="nucleotide sequence ID" value="NC_009925.1"/>
</dbReference>
<dbReference type="PROSITE" id="PS50011">
    <property type="entry name" value="PROTEIN_KINASE_DOM"/>
    <property type="match status" value="1"/>
</dbReference>
<dbReference type="PANTHER" id="PTHR24363:SF0">
    <property type="entry name" value="SERINE_THREONINE KINASE LIKE DOMAIN CONTAINING 1"/>
    <property type="match status" value="1"/>
</dbReference>
<dbReference type="Gene3D" id="1.10.510.10">
    <property type="entry name" value="Transferase(Phosphotransferase) domain 1"/>
    <property type="match status" value="1"/>
</dbReference>
<evidence type="ECO:0000313" key="12">
    <source>
        <dbReference type="EMBL" id="ABW30728.1"/>
    </source>
</evidence>
<dbReference type="CDD" id="cd14014">
    <property type="entry name" value="STKc_PknB_like"/>
    <property type="match status" value="1"/>
</dbReference>
<keyword evidence="4 9" id="KW-0547">Nucleotide-binding</keyword>
<dbReference type="SMART" id="SM00220">
    <property type="entry name" value="S_TKc"/>
    <property type="match status" value="1"/>
</dbReference>
<keyword evidence="10" id="KW-1133">Transmembrane helix</keyword>
<dbReference type="GO" id="GO:0004674">
    <property type="term" value="F:protein serine/threonine kinase activity"/>
    <property type="evidence" value="ECO:0007669"/>
    <property type="project" value="UniProtKB-KW"/>
</dbReference>
<keyword evidence="3" id="KW-0808">Transferase</keyword>
<comment type="catalytic activity">
    <reaction evidence="8">
        <text>L-seryl-[protein] + ATP = O-phospho-L-seryl-[protein] + ADP + H(+)</text>
        <dbReference type="Rhea" id="RHEA:17989"/>
        <dbReference type="Rhea" id="RHEA-COMP:9863"/>
        <dbReference type="Rhea" id="RHEA-COMP:11604"/>
        <dbReference type="ChEBI" id="CHEBI:15378"/>
        <dbReference type="ChEBI" id="CHEBI:29999"/>
        <dbReference type="ChEBI" id="CHEBI:30616"/>
        <dbReference type="ChEBI" id="CHEBI:83421"/>
        <dbReference type="ChEBI" id="CHEBI:456216"/>
        <dbReference type="EC" id="2.7.11.1"/>
    </reaction>
</comment>
<reference evidence="12 13" key="1">
    <citation type="journal article" date="2008" name="Proc. Natl. Acad. Sci. U.S.A.">
        <title>Niche adaptation and genome expansion in the chlorophyll d-producing cyanobacterium Acaryochloris marina.</title>
        <authorList>
            <person name="Swingley W.D."/>
            <person name="Chen M."/>
            <person name="Cheung P.C."/>
            <person name="Conrad A.L."/>
            <person name="Dejesa L.C."/>
            <person name="Hao J."/>
            <person name="Honchak B.M."/>
            <person name="Karbach L.E."/>
            <person name="Kurdoglu A."/>
            <person name="Lahiri S."/>
            <person name="Mastrian S.D."/>
            <person name="Miyashita H."/>
            <person name="Page L."/>
            <person name="Ramakrishna P."/>
            <person name="Satoh S."/>
            <person name="Sattley W.M."/>
            <person name="Shimada Y."/>
            <person name="Taylor H.L."/>
            <person name="Tomo T."/>
            <person name="Tsuchiya T."/>
            <person name="Wang Z.T."/>
            <person name="Raymond J."/>
            <person name="Mimuro M."/>
            <person name="Blankenship R.E."/>
            <person name="Touchman J.W."/>
        </authorList>
    </citation>
    <scope>NUCLEOTIDE SEQUENCE [LARGE SCALE GENOMIC DNA]</scope>
    <source>
        <strain evidence="13">MBIC 11017</strain>
    </source>
</reference>
<dbReference type="EMBL" id="CP000828">
    <property type="protein sequence ID" value="ABW30728.1"/>
    <property type="molecule type" value="Genomic_DNA"/>
</dbReference>
<evidence type="ECO:0000256" key="3">
    <source>
        <dbReference type="ARBA" id="ARBA00022679"/>
    </source>
</evidence>
<name>B0BZI3_ACAM1</name>
<feature type="transmembrane region" description="Helical" evidence="10">
    <location>
        <begin position="345"/>
        <end position="371"/>
    </location>
</feature>
<protein>
    <recommendedName>
        <fullName evidence="1">non-specific serine/threonine protein kinase</fullName>
        <ecNumber evidence="1">2.7.11.1</ecNumber>
    </recommendedName>
</protein>
<dbReference type="AlphaFoldDB" id="B0BZI3"/>
<dbReference type="KEGG" id="amr:AM1_5783"/>
<dbReference type="PANTHER" id="PTHR24363">
    <property type="entry name" value="SERINE/THREONINE PROTEIN KINASE"/>
    <property type="match status" value="1"/>
</dbReference>
<keyword evidence="13" id="KW-1185">Reference proteome</keyword>
<dbReference type="GO" id="GO:0005524">
    <property type="term" value="F:ATP binding"/>
    <property type="evidence" value="ECO:0007669"/>
    <property type="project" value="UniProtKB-UniRule"/>
</dbReference>
<evidence type="ECO:0000256" key="10">
    <source>
        <dbReference type="SAM" id="Phobius"/>
    </source>
</evidence>
<evidence type="ECO:0000256" key="4">
    <source>
        <dbReference type="ARBA" id="ARBA00022741"/>
    </source>
</evidence>
<comment type="catalytic activity">
    <reaction evidence="7">
        <text>L-threonyl-[protein] + ATP = O-phospho-L-threonyl-[protein] + ADP + H(+)</text>
        <dbReference type="Rhea" id="RHEA:46608"/>
        <dbReference type="Rhea" id="RHEA-COMP:11060"/>
        <dbReference type="Rhea" id="RHEA-COMP:11605"/>
        <dbReference type="ChEBI" id="CHEBI:15378"/>
        <dbReference type="ChEBI" id="CHEBI:30013"/>
        <dbReference type="ChEBI" id="CHEBI:30616"/>
        <dbReference type="ChEBI" id="CHEBI:61977"/>
        <dbReference type="ChEBI" id="CHEBI:456216"/>
        <dbReference type="EC" id="2.7.11.1"/>
    </reaction>
</comment>